<keyword evidence="6" id="KW-1185">Reference proteome</keyword>
<evidence type="ECO:0000256" key="4">
    <source>
        <dbReference type="SAM" id="MobiDB-lite"/>
    </source>
</evidence>
<accession>A0A8T3C0X1</accession>
<dbReference type="PANTHER" id="PTHR10460">
    <property type="entry name" value="ABL INTERACTOR FAMILY MEMBER"/>
    <property type="match status" value="1"/>
</dbReference>
<evidence type="ECO:0000256" key="2">
    <source>
        <dbReference type="ARBA" id="ARBA00011513"/>
    </source>
</evidence>
<comment type="subunit">
    <text evidence="2">Binds SCAR.</text>
</comment>
<comment type="function">
    <text evidence="3">Involved in regulation of actin and microtubule organization. Part of a WAVE complex that activates the Arp2/3 complex.</text>
</comment>
<reference evidence="5" key="1">
    <citation type="journal article" date="2022" name="Front. Genet.">
        <title>Chromosome-Scale Assembly of the Dendrobium nobile Genome Provides Insights Into the Molecular Mechanism of the Biosynthesis of the Medicinal Active Ingredient of Dendrobium.</title>
        <authorList>
            <person name="Xu Q."/>
            <person name="Niu S.-C."/>
            <person name="Li K.-L."/>
            <person name="Zheng P.-J."/>
            <person name="Zhang X.-J."/>
            <person name="Jia Y."/>
            <person name="Liu Y."/>
            <person name="Niu Y.-X."/>
            <person name="Yu L.-H."/>
            <person name="Chen D.-F."/>
            <person name="Zhang G.-Q."/>
        </authorList>
    </citation>
    <scope>NUCLEOTIDE SEQUENCE</scope>
    <source>
        <tissue evidence="5">Leaf</tissue>
    </source>
</reference>
<sequence>METLSPSSSSISARRESVTFDEFSMQQSLLFTDSLKDLKNLRSQLYSAAEYFELSYSKDEQKQIVMNTLKDYAVKALVNTVDHLGSVSYKVNGLIDEKVDEVYGAELRVSCIEQRIRTCQMHIDQEGRAQQSLVIAAPKFHKRYIIPVDEPLPESGRKATAVNQERSFRPKEDMESQQFRADFCSSLRDRPPSFRKMRSLSPSPTMRARSASPRKGRSPSPSPRPGKWTTDKRAISPLPTANPLARSGSFSVRPAVLNSSNSARQLPVVAHKSVSMKLHSERNDNKEIERLPSKSKSFLKTLLSRRRSRKDEMLYSYIDEY</sequence>
<evidence type="ECO:0000313" key="5">
    <source>
        <dbReference type="EMBL" id="KAI0522906.1"/>
    </source>
</evidence>
<evidence type="ECO:0000313" key="6">
    <source>
        <dbReference type="Proteomes" id="UP000829196"/>
    </source>
</evidence>
<dbReference type="EMBL" id="JAGYWB010000005">
    <property type="protein sequence ID" value="KAI0522906.1"/>
    <property type="molecule type" value="Genomic_DNA"/>
</dbReference>
<gene>
    <name evidence="5" type="ORF">KFK09_005295</name>
</gene>
<dbReference type="SMR" id="A0A8T3C0X1"/>
<name>A0A8T3C0X1_DENNO</name>
<feature type="region of interest" description="Disordered" evidence="4">
    <location>
        <begin position="151"/>
        <end position="247"/>
    </location>
</feature>
<comment type="caution">
    <text evidence="5">The sequence shown here is derived from an EMBL/GenBank/DDBJ whole genome shotgun (WGS) entry which is preliminary data.</text>
</comment>
<evidence type="ECO:0000256" key="3">
    <source>
        <dbReference type="ARBA" id="ARBA00025223"/>
    </source>
</evidence>
<dbReference type="InterPro" id="IPR028457">
    <property type="entry name" value="ABI"/>
</dbReference>
<dbReference type="PANTHER" id="PTHR10460:SF10">
    <property type="entry name" value="PROTEIN ABIL3"/>
    <property type="match status" value="1"/>
</dbReference>
<proteinExistence type="inferred from homology"/>
<protein>
    <submittedName>
        <fullName evidence="5">Uncharacterized protein</fullName>
    </submittedName>
</protein>
<dbReference type="OrthoDB" id="1927036at2759"/>
<organism evidence="5 6">
    <name type="scientific">Dendrobium nobile</name>
    <name type="common">Orchid</name>
    <dbReference type="NCBI Taxonomy" id="94219"/>
    <lineage>
        <taxon>Eukaryota</taxon>
        <taxon>Viridiplantae</taxon>
        <taxon>Streptophyta</taxon>
        <taxon>Embryophyta</taxon>
        <taxon>Tracheophyta</taxon>
        <taxon>Spermatophyta</taxon>
        <taxon>Magnoliopsida</taxon>
        <taxon>Liliopsida</taxon>
        <taxon>Asparagales</taxon>
        <taxon>Orchidaceae</taxon>
        <taxon>Epidendroideae</taxon>
        <taxon>Malaxideae</taxon>
        <taxon>Dendrobiinae</taxon>
        <taxon>Dendrobium</taxon>
    </lineage>
</organism>
<comment type="similarity">
    <text evidence="1">Belongs to the ABI family.</text>
</comment>
<dbReference type="AlphaFoldDB" id="A0A8T3C0X1"/>
<dbReference type="Proteomes" id="UP000829196">
    <property type="component" value="Unassembled WGS sequence"/>
</dbReference>
<evidence type="ECO:0000256" key="1">
    <source>
        <dbReference type="ARBA" id="ARBA00010020"/>
    </source>
</evidence>
<dbReference type="Gene3D" id="6.10.140.1620">
    <property type="match status" value="1"/>
</dbReference>